<dbReference type="GO" id="GO:0000027">
    <property type="term" value="P:ribosomal large subunit assembly"/>
    <property type="evidence" value="ECO:0007669"/>
    <property type="project" value="UniProtKB-UniRule"/>
</dbReference>
<dbReference type="FunFam" id="2.40.50.250:FF:000001">
    <property type="entry name" value="GTP-binding protein TypA"/>
    <property type="match status" value="1"/>
</dbReference>
<feature type="binding site" evidence="2">
    <location>
        <begin position="42"/>
        <end position="47"/>
    </location>
    <ligand>
        <name>GTP</name>
        <dbReference type="ChEBI" id="CHEBI:37565"/>
    </ligand>
</feature>
<dbReference type="PANTHER" id="PTHR42908:SF8">
    <property type="entry name" value="TR-TYPE G DOMAIN-CONTAINING PROTEIN"/>
    <property type="match status" value="1"/>
</dbReference>
<dbReference type="SMART" id="SM00838">
    <property type="entry name" value="EFG_C"/>
    <property type="match status" value="1"/>
</dbReference>
<dbReference type="CDD" id="cd01891">
    <property type="entry name" value="TypA_BipA"/>
    <property type="match status" value="1"/>
</dbReference>
<feature type="domain" description="Tr-type G" evidence="3">
    <location>
        <begin position="30"/>
        <end position="225"/>
    </location>
</feature>
<dbReference type="EC" id="3.6.5.-" evidence="2"/>
<dbReference type="InterPro" id="IPR027417">
    <property type="entry name" value="P-loop_NTPase"/>
</dbReference>
<dbReference type="GO" id="GO:0005525">
    <property type="term" value="F:GTP binding"/>
    <property type="evidence" value="ECO:0007669"/>
    <property type="project" value="UniProtKB-UniRule"/>
</dbReference>
<dbReference type="HOGENOM" id="CLU_017016_4_0_7"/>
<dbReference type="NCBIfam" id="TIGR01394">
    <property type="entry name" value="TypA_BipA"/>
    <property type="match status" value="1"/>
</dbReference>
<dbReference type="PROSITE" id="PS00301">
    <property type="entry name" value="G_TR_1"/>
    <property type="match status" value="1"/>
</dbReference>
<accession>B8F9D8</accession>
<dbReference type="EMBL" id="CP001322">
    <property type="protein sequence ID" value="ACL02884.1"/>
    <property type="molecule type" value="Genomic_DNA"/>
</dbReference>
<dbReference type="Pfam" id="PF21018">
    <property type="entry name" value="BipA_C"/>
    <property type="match status" value="1"/>
</dbReference>
<gene>
    <name evidence="2" type="primary">bipA</name>
    <name evidence="4" type="ordered locus">Dalk_1181</name>
</gene>
<keyword evidence="2" id="KW-0378">Hydrolase</keyword>
<dbReference type="InterPro" id="IPR035647">
    <property type="entry name" value="EFG_III/V"/>
</dbReference>
<dbReference type="Pfam" id="PF00009">
    <property type="entry name" value="GTP_EFTU"/>
    <property type="match status" value="1"/>
</dbReference>
<proteinExistence type="inferred from homology"/>
<dbReference type="InterPro" id="IPR047041">
    <property type="entry name" value="BipA_GTP-bd_dom"/>
</dbReference>
<evidence type="ECO:0000313" key="5">
    <source>
        <dbReference type="Proteomes" id="UP000000739"/>
    </source>
</evidence>
<dbReference type="Gene3D" id="2.40.30.10">
    <property type="entry name" value="Translation factors"/>
    <property type="match status" value="1"/>
</dbReference>
<dbReference type="Pfam" id="PF03144">
    <property type="entry name" value="GTP_EFTU_D2"/>
    <property type="match status" value="1"/>
</dbReference>
<feature type="binding site" evidence="2">
    <location>
        <begin position="155"/>
        <end position="158"/>
    </location>
    <ligand>
        <name>GTP</name>
        <dbReference type="ChEBI" id="CHEBI:37565"/>
    </ligand>
</feature>
<dbReference type="KEGG" id="dal:Dalk_1181"/>
<dbReference type="CDD" id="cd03710">
    <property type="entry name" value="BipA_TypA_C"/>
    <property type="match status" value="1"/>
</dbReference>
<comment type="function">
    <text evidence="2">A 50S ribosomal subunit assembly protein with GTPase activity, required for 50S subunit assembly at low temperatures, may also play a role in translation. Binds GTP and analogs. Binds the 70S ribosome between the 30S and 50S subunits, in a similar position as ribosome-bound EF-G; it contacts a number of ribosomal proteins, both rRNAs and the A-site tRNA.</text>
</comment>
<dbReference type="InterPro" id="IPR042116">
    <property type="entry name" value="TypA/BipA_C"/>
</dbReference>
<dbReference type="GO" id="GO:1990904">
    <property type="term" value="C:ribonucleoprotein complex"/>
    <property type="evidence" value="ECO:0007669"/>
    <property type="project" value="TreeGrafter"/>
</dbReference>
<comment type="subunit">
    <text evidence="2">Monomer.</text>
</comment>
<dbReference type="Gene3D" id="3.30.70.870">
    <property type="entry name" value="Elongation Factor G (Translational Gtpase), domain 3"/>
    <property type="match status" value="1"/>
</dbReference>
<keyword evidence="2" id="KW-0699">rRNA-binding</keyword>
<dbReference type="AlphaFoldDB" id="B8F9D8"/>
<dbReference type="FunFam" id="3.30.70.870:FF:000003">
    <property type="entry name" value="GTP-binding protein TypA"/>
    <property type="match status" value="1"/>
</dbReference>
<keyword evidence="5" id="KW-1185">Reference proteome</keyword>
<dbReference type="InterPro" id="IPR000795">
    <property type="entry name" value="T_Tr_GTP-bd_dom"/>
</dbReference>
<evidence type="ECO:0000313" key="4">
    <source>
        <dbReference type="EMBL" id="ACL02884.1"/>
    </source>
</evidence>
<comment type="similarity">
    <text evidence="2">Belongs to the TRAFAC class translation factor GTPase superfamily. Classic translation factor GTPase family. BipA subfamily.</text>
</comment>
<comment type="subcellular location">
    <subcellularLocation>
        <location evidence="2">Cytoplasm</location>
    </subcellularLocation>
    <text evidence="2">Binds to ribosomes.</text>
</comment>
<dbReference type="PROSITE" id="PS51722">
    <property type="entry name" value="G_TR_2"/>
    <property type="match status" value="1"/>
</dbReference>
<dbReference type="GO" id="GO:0005829">
    <property type="term" value="C:cytosol"/>
    <property type="evidence" value="ECO:0007669"/>
    <property type="project" value="TreeGrafter"/>
</dbReference>
<dbReference type="InterPro" id="IPR005225">
    <property type="entry name" value="Small_GTP-bd"/>
</dbReference>
<dbReference type="CDD" id="cd03691">
    <property type="entry name" value="BipA_TypA_II"/>
    <property type="match status" value="1"/>
</dbReference>
<name>B8F9D8_DESAL</name>
<dbReference type="InterPro" id="IPR009000">
    <property type="entry name" value="Transl_B-barrel_sf"/>
</dbReference>
<dbReference type="InterPro" id="IPR048876">
    <property type="entry name" value="BipA_C"/>
</dbReference>
<dbReference type="InterPro" id="IPR031157">
    <property type="entry name" value="G_TR_CS"/>
</dbReference>
<dbReference type="FunFam" id="3.30.70.240:FF:000002">
    <property type="entry name" value="GTP-binding protein TypA"/>
    <property type="match status" value="1"/>
</dbReference>
<dbReference type="NCBIfam" id="TIGR00231">
    <property type="entry name" value="small_GTP"/>
    <property type="match status" value="1"/>
</dbReference>
<dbReference type="GO" id="GO:0003924">
    <property type="term" value="F:GTPase activity"/>
    <property type="evidence" value="ECO:0007669"/>
    <property type="project" value="UniProtKB-UniRule"/>
</dbReference>
<reference evidence="4 5" key="1">
    <citation type="journal article" date="2012" name="Environ. Microbiol.">
        <title>The genome sequence of Desulfatibacillum alkenivorans AK-01: a blueprint for anaerobic alkane oxidation.</title>
        <authorList>
            <person name="Callaghan A.V."/>
            <person name="Morris B.E."/>
            <person name="Pereira I.A."/>
            <person name="McInerney M.J."/>
            <person name="Austin R.N."/>
            <person name="Groves J.T."/>
            <person name="Kukor J.J."/>
            <person name="Suflita J.M."/>
            <person name="Young L.Y."/>
            <person name="Zylstra G.J."/>
            <person name="Wawrik B."/>
        </authorList>
    </citation>
    <scope>NUCLEOTIDE SEQUENCE [LARGE SCALE GENOMIC DNA]</scope>
    <source>
        <strain evidence="4 5">AK-01</strain>
    </source>
</reference>
<dbReference type="GO" id="GO:0000049">
    <property type="term" value="F:tRNA binding"/>
    <property type="evidence" value="ECO:0007669"/>
    <property type="project" value="UniProtKB-KW"/>
</dbReference>
<keyword evidence="2" id="KW-0820">tRNA-binding</keyword>
<dbReference type="GO" id="GO:0043022">
    <property type="term" value="F:ribosome binding"/>
    <property type="evidence" value="ECO:0007669"/>
    <property type="project" value="UniProtKB-UniRule"/>
</dbReference>
<keyword evidence="1 2" id="KW-0342">GTP-binding</keyword>
<dbReference type="PANTHER" id="PTHR42908">
    <property type="entry name" value="TRANSLATION ELONGATION FACTOR-RELATED"/>
    <property type="match status" value="1"/>
</dbReference>
<dbReference type="Gene3D" id="3.40.50.300">
    <property type="entry name" value="P-loop containing nucleotide triphosphate hydrolases"/>
    <property type="match status" value="1"/>
</dbReference>
<dbReference type="SUPFAM" id="SSF54980">
    <property type="entry name" value="EF-G C-terminal domain-like"/>
    <property type="match status" value="2"/>
</dbReference>
<dbReference type="Gene3D" id="3.30.70.240">
    <property type="match status" value="1"/>
</dbReference>
<evidence type="ECO:0000259" key="3">
    <source>
        <dbReference type="PROSITE" id="PS51722"/>
    </source>
</evidence>
<organism evidence="4 5">
    <name type="scientific">Desulfatibacillum aliphaticivorans</name>
    <dbReference type="NCBI Taxonomy" id="218208"/>
    <lineage>
        <taxon>Bacteria</taxon>
        <taxon>Pseudomonadati</taxon>
        <taxon>Thermodesulfobacteriota</taxon>
        <taxon>Desulfobacteria</taxon>
        <taxon>Desulfobacterales</taxon>
        <taxon>Desulfatibacillaceae</taxon>
        <taxon>Desulfatibacillum</taxon>
    </lineage>
</organism>
<dbReference type="InterPro" id="IPR000640">
    <property type="entry name" value="EFG_V-like"/>
</dbReference>
<dbReference type="Pfam" id="PF00679">
    <property type="entry name" value="EFG_C"/>
    <property type="match status" value="1"/>
</dbReference>
<keyword evidence="2" id="KW-0694">RNA-binding</keyword>
<sequence length="638" mass="71228">MGGAICPRRVFIFIKKRLEKLAMANKEQNSGIRNVAIIAHVDHGKTTLVDAMFRQSGMFREGAVLQDRLMDNLELERERGITIAAKNCSVKYKDIKINIIDTPGHADFGGEVERALTMADGALLLVDASEGPLPQTRFVLQKTLQAGLPVLVVINKIDRKDARPDEVLDEIYDLFIDLDAKDEQLDFPYLYAIGRDGVAMESPEDRGEDLRLLFDAILEKVPPPSYDPDEPFQMLVADLSYSDYVGRLAVGRVFNGRVKQRQELVCLSENDKHIPLKVTKLQSYEGNSLAEISGAEPGDIVVLAGIENVTIGDTICTLDAPKALPRVRVDEPTVSMRFGPNTSPLAGKEGKLVQSSKIEERLFKETLLNVGIQVELAEDRESYIVKGRGEFQMAILVETMRREGFELTVGRPQVILRKKEGVLMEPIEHLFIDCSEEFMGVVTEKISMRKGKMTNMVNKGTGRVRMEFSTPSRGLIGYRDEFLTDTKGTGIMNSILEGYGEYRGDFPSRFSGSIVSDRAGSAVAYALFNLEPRGRLFLVPNDPVYEGMIVGEHNRENDITVNPCKEKKLTNIRASGKDDAVTLTPVKKMTLEQALHFIKEDELVEVTPKSLRLRKVVLSGQARYQMRNAKAKALNKEQ</sequence>
<dbReference type="FunFam" id="3.40.50.300:FF:000055">
    <property type="entry name" value="GTP-binding protein TypA"/>
    <property type="match status" value="1"/>
</dbReference>
<keyword evidence="2" id="KW-0963">Cytoplasm</keyword>
<dbReference type="InterPro" id="IPR006298">
    <property type="entry name" value="BipA"/>
</dbReference>
<dbReference type="Gene3D" id="2.40.50.250">
    <property type="entry name" value="bipa protein"/>
    <property type="match status" value="1"/>
</dbReference>
<dbReference type="GO" id="GO:0019843">
    <property type="term" value="F:rRNA binding"/>
    <property type="evidence" value="ECO:0007669"/>
    <property type="project" value="UniProtKB-KW"/>
</dbReference>
<evidence type="ECO:0000256" key="2">
    <source>
        <dbReference type="HAMAP-Rule" id="MF_00849"/>
    </source>
</evidence>
<dbReference type="eggNOG" id="COG1217">
    <property type="taxonomic scope" value="Bacteria"/>
</dbReference>
<dbReference type="InterPro" id="IPR035651">
    <property type="entry name" value="BipA_V"/>
</dbReference>
<dbReference type="InterPro" id="IPR004161">
    <property type="entry name" value="EFTu-like_2"/>
</dbReference>
<dbReference type="Proteomes" id="UP000000739">
    <property type="component" value="Chromosome"/>
</dbReference>
<comment type="catalytic activity">
    <reaction evidence="2">
        <text>GTP + H2O = GDP + phosphate + H(+)</text>
        <dbReference type="Rhea" id="RHEA:19669"/>
        <dbReference type="ChEBI" id="CHEBI:15377"/>
        <dbReference type="ChEBI" id="CHEBI:15378"/>
        <dbReference type="ChEBI" id="CHEBI:37565"/>
        <dbReference type="ChEBI" id="CHEBI:43474"/>
        <dbReference type="ChEBI" id="CHEBI:58189"/>
    </reaction>
</comment>
<dbReference type="InterPro" id="IPR047042">
    <property type="entry name" value="BipA_II"/>
</dbReference>
<dbReference type="SUPFAM" id="SSF52540">
    <property type="entry name" value="P-loop containing nucleoside triphosphate hydrolases"/>
    <property type="match status" value="1"/>
</dbReference>
<evidence type="ECO:0000256" key="1">
    <source>
        <dbReference type="ARBA" id="ARBA00023134"/>
    </source>
</evidence>
<protein>
    <recommendedName>
        <fullName evidence="2">Large ribosomal subunit assembly factor BipA</fullName>
        <ecNumber evidence="2">3.6.5.-</ecNumber>
    </recommendedName>
    <alternativeName>
        <fullName evidence="2">GTP-binding protein BipA</fullName>
    </alternativeName>
</protein>
<dbReference type="HAMAP" id="MF_00849">
    <property type="entry name" value="BipA"/>
    <property type="match status" value="1"/>
</dbReference>
<keyword evidence="2" id="KW-0547">Nucleotide-binding</keyword>
<keyword evidence="2" id="KW-0690">Ribosome biogenesis</keyword>
<dbReference type="PRINTS" id="PR00315">
    <property type="entry name" value="ELONGATNFCT"/>
</dbReference>
<dbReference type="SUPFAM" id="SSF50447">
    <property type="entry name" value="Translation proteins"/>
    <property type="match status" value="1"/>
</dbReference>